<evidence type="ECO:0000256" key="1">
    <source>
        <dbReference type="ARBA" id="ARBA00022801"/>
    </source>
</evidence>
<sequence length="284" mass="32728">MMRNTGLVLEGGGMRGLYTTGVLDYFMEQDLYLPYVIGVSAGACHATSYLSRQVGRSRRANLDYIDDPRYLSLRNYFKTREMFGMDFVFEEIPTSLLPFDFDSFHKRTEQLVVGTTDCVTGKPVYFDNHEDDLLTIIRASSSLPFVSKVVEYGGKQLLDGGISDPIPVKKAESDGFKKNIVVLTRNKGYQKKKSSSSWFTKRYYRKYPGLVKALENRYKLYNDTLAYIDEQEKAGNIFVIRPQKPLVVGRMEKDRSKLDVLYKQGYEEAAEQYDKLKEWLKDFS</sequence>
<dbReference type="Proteomes" id="UP000664578">
    <property type="component" value="Unassembled WGS sequence"/>
</dbReference>
<reference evidence="6" key="1">
    <citation type="submission" date="2020-12" db="EMBL/GenBank/DDBJ databases">
        <title>PHA producing bacteria isolated from mangrove.</title>
        <authorList>
            <person name="Zheng W."/>
            <person name="Yu S."/>
            <person name="Huang Y."/>
        </authorList>
    </citation>
    <scope>NUCLEOTIDE SEQUENCE</scope>
    <source>
        <strain evidence="6">GN22-4</strain>
    </source>
</reference>
<evidence type="ECO:0000313" key="7">
    <source>
        <dbReference type="Proteomes" id="UP000664578"/>
    </source>
</evidence>
<dbReference type="InterPro" id="IPR050301">
    <property type="entry name" value="NTE"/>
</dbReference>
<dbReference type="GO" id="GO:0016787">
    <property type="term" value="F:hydrolase activity"/>
    <property type="evidence" value="ECO:0007669"/>
    <property type="project" value="UniProtKB-UniRule"/>
</dbReference>
<evidence type="ECO:0000256" key="4">
    <source>
        <dbReference type="PROSITE-ProRule" id="PRU01161"/>
    </source>
</evidence>
<dbReference type="AlphaFoldDB" id="A0A8I1MGA7"/>
<dbReference type="RefSeq" id="WP_206782797.1">
    <property type="nucleotide sequence ID" value="NZ_CP090431.1"/>
</dbReference>
<dbReference type="Gene3D" id="3.40.1090.10">
    <property type="entry name" value="Cytosolic phospholipase A2 catalytic domain"/>
    <property type="match status" value="2"/>
</dbReference>
<dbReference type="Pfam" id="PF19890">
    <property type="entry name" value="DUF6363"/>
    <property type="match status" value="1"/>
</dbReference>
<dbReference type="InterPro" id="IPR002641">
    <property type="entry name" value="PNPLA_dom"/>
</dbReference>
<dbReference type="InterPro" id="IPR016035">
    <property type="entry name" value="Acyl_Trfase/lysoPLipase"/>
</dbReference>
<dbReference type="InterPro" id="IPR045943">
    <property type="entry name" value="DUF6363"/>
</dbReference>
<dbReference type="GO" id="GO:0016042">
    <property type="term" value="P:lipid catabolic process"/>
    <property type="evidence" value="ECO:0007669"/>
    <property type="project" value="UniProtKB-UniRule"/>
</dbReference>
<dbReference type="PANTHER" id="PTHR14226:SF25">
    <property type="entry name" value="PHOSPHOESTERASE"/>
    <property type="match status" value="1"/>
</dbReference>
<dbReference type="SUPFAM" id="SSF52151">
    <property type="entry name" value="FabD/lysophospholipase-like"/>
    <property type="match status" value="1"/>
</dbReference>
<dbReference type="PROSITE" id="PS51635">
    <property type="entry name" value="PNPLA"/>
    <property type="match status" value="1"/>
</dbReference>
<dbReference type="Pfam" id="PF01734">
    <property type="entry name" value="Patatin"/>
    <property type="match status" value="1"/>
</dbReference>
<protein>
    <submittedName>
        <fullName evidence="6">Patatin family protein</fullName>
    </submittedName>
</protein>
<keyword evidence="3 4" id="KW-0443">Lipid metabolism</keyword>
<proteinExistence type="predicted"/>
<feature type="active site" description="Proton acceptor" evidence="4">
    <location>
        <position position="159"/>
    </location>
</feature>
<dbReference type="GeneID" id="93681683"/>
<dbReference type="CDD" id="cd07208">
    <property type="entry name" value="Pat_hypo_Ecoli_yjju_like"/>
    <property type="match status" value="1"/>
</dbReference>
<evidence type="ECO:0000313" key="6">
    <source>
        <dbReference type="EMBL" id="MBN8252537.1"/>
    </source>
</evidence>
<feature type="active site" description="Nucleophile" evidence="4">
    <location>
        <position position="40"/>
    </location>
</feature>
<feature type="domain" description="PNPLA" evidence="5">
    <location>
        <begin position="7"/>
        <end position="172"/>
    </location>
</feature>
<evidence type="ECO:0000256" key="3">
    <source>
        <dbReference type="ARBA" id="ARBA00023098"/>
    </source>
</evidence>
<evidence type="ECO:0000256" key="2">
    <source>
        <dbReference type="ARBA" id="ARBA00022963"/>
    </source>
</evidence>
<keyword evidence="1 4" id="KW-0378">Hydrolase</keyword>
<gene>
    <name evidence="6" type="ORF">JF537_13240</name>
</gene>
<accession>A0A8I1MGA7</accession>
<feature type="short sequence motif" description="GXGXXG" evidence="4">
    <location>
        <begin position="11"/>
        <end position="16"/>
    </location>
</feature>
<feature type="short sequence motif" description="GXSXG" evidence="4">
    <location>
        <begin position="38"/>
        <end position="42"/>
    </location>
</feature>
<dbReference type="PANTHER" id="PTHR14226">
    <property type="entry name" value="NEUROPATHY TARGET ESTERASE/SWISS CHEESE D.MELANOGASTER"/>
    <property type="match status" value="1"/>
</dbReference>
<evidence type="ECO:0000259" key="5">
    <source>
        <dbReference type="PROSITE" id="PS51635"/>
    </source>
</evidence>
<keyword evidence="2 4" id="KW-0442">Lipid degradation</keyword>
<dbReference type="EMBL" id="JAEMWV010000006">
    <property type="protein sequence ID" value="MBN8252537.1"/>
    <property type="molecule type" value="Genomic_DNA"/>
</dbReference>
<feature type="short sequence motif" description="DGA/G" evidence="4">
    <location>
        <begin position="159"/>
        <end position="161"/>
    </location>
</feature>
<organism evidence="6 7">
    <name type="scientific">Priestia flexa</name>
    <dbReference type="NCBI Taxonomy" id="86664"/>
    <lineage>
        <taxon>Bacteria</taxon>
        <taxon>Bacillati</taxon>
        <taxon>Bacillota</taxon>
        <taxon>Bacilli</taxon>
        <taxon>Bacillales</taxon>
        <taxon>Bacillaceae</taxon>
        <taxon>Priestia</taxon>
    </lineage>
</organism>
<comment type="caution">
    <text evidence="6">The sequence shown here is derived from an EMBL/GenBank/DDBJ whole genome shotgun (WGS) entry which is preliminary data.</text>
</comment>
<name>A0A8I1MGA7_9BACI</name>
<dbReference type="InterPro" id="IPR037483">
    <property type="entry name" value="YjjU-like"/>
</dbReference>